<protein>
    <recommendedName>
        <fullName evidence="4">Flagellar assembly factor FliW</fullName>
    </recommendedName>
</protein>
<dbReference type="Gene3D" id="2.30.290.10">
    <property type="entry name" value="BH3618-like"/>
    <property type="match status" value="1"/>
</dbReference>
<evidence type="ECO:0000256" key="3">
    <source>
        <dbReference type="ARBA" id="ARBA00022845"/>
    </source>
</evidence>
<dbReference type="HAMAP" id="MF_01185">
    <property type="entry name" value="FliW"/>
    <property type="match status" value="1"/>
</dbReference>
<sequence length="142" mass="16129">MRTIHSSTYGELEIDEEQIYRFDTEILGIAGIYEYGLMPLGDTPFFVLHALEEDVSFILLPAEQAVSEYSFKINQEVVELLGLKSGEDAGVMLIVNISGGELFVNMRAPLLFSPEIHKAHQFIITDQELPLRFPLQRRKEEA</sequence>
<dbReference type="GO" id="GO:0044780">
    <property type="term" value="P:bacterial-type flagellum assembly"/>
    <property type="evidence" value="ECO:0007669"/>
    <property type="project" value="UniProtKB-UniRule"/>
</dbReference>
<evidence type="ECO:0000256" key="2">
    <source>
        <dbReference type="ARBA" id="ARBA00022795"/>
    </source>
</evidence>
<keyword evidence="5" id="KW-0966">Cell projection</keyword>
<keyword evidence="6" id="KW-1185">Reference proteome</keyword>
<dbReference type="KEGG" id="pyg:AWM70_17160"/>
<proteinExistence type="inferred from homology"/>
<dbReference type="EMBL" id="CP014167">
    <property type="protein sequence ID" value="ANS76098.1"/>
    <property type="molecule type" value="Genomic_DNA"/>
</dbReference>
<gene>
    <name evidence="4" type="primary">fliW</name>
    <name evidence="5" type="ORF">AWM70_17160</name>
</gene>
<comment type="subcellular location">
    <subcellularLocation>
        <location evidence="4">Cytoplasm</location>
    </subcellularLocation>
</comment>
<organism evidence="5 6">
    <name type="scientific">Paenibacillus yonginensis</name>
    <dbReference type="NCBI Taxonomy" id="1462996"/>
    <lineage>
        <taxon>Bacteria</taxon>
        <taxon>Bacillati</taxon>
        <taxon>Bacillota</taxon>
        <taxon>Bacilli</taxon>
        <taxon>Bacillales</taxon>
        <taxon>Paenibacillaceae</taxon>
        <taxon>Paenibacillus</taxon>
    </lineage>
</organism>
<evidence type="ECO:0000313" key="6">
    <source>
        <dbReference type="Proteomes" id="UP000092573"/>
    </source>
</evidence>
<keyword evidence="3 4" id="KW-0810">Translation regulation</keyword>
<dbReference type="GO" id="GO:0006417">
    <property type="term" value="P:regulation of translation"/>
    <property type="evidence" value="ECO:0007669"/>
    <property type="project" value="UniProtKB-KW"/>
</dbReference>
<accession>A0A1B1N3S5</accession>
<comment type="function">
    <text evidence="4">Acts as an anti-CsrA protein, binds CsrA and prevents it from repressing translation of its target genes, one of which is flagellin. Binds to flagellin and participates in the assembly of the flagellum.</text>
</comment>
<keyword evidence="4" id="KW-0143">Chaperone</keyword>
<keyword evidence="2 4" id="KW-1005">Bacterial flagellum biogenesis</keyword>
<dbReference type="PANTHER" id="PTHR39190:SF1">
    <property type="entry name" value="FLAGELLAR ASSEMBLY FACTOR FLIW"/>
    <property type="match status" value="1"/>
</dbReference>
<dbReference type="OrthoDB" id="9801235at2"/>
<keyword evidence="5" id="KW-0969">Cilium</keyword>
<evidence type="ECO:0000256" key="1">
    <source>
        <dbReference type="ARBA" id="ARBA00022490"/>
    </source>
</evidence>
<name>A0A1B1N3S5_9BACL</name>
<comment type="similarity">
    <text evidence="4">Belongs to the FliW family.</text>
</comment>
<dbReference type="RefSeq" id="WP_068698423.1">
    <property type="nucleotide sequence ID" value="NZ_CP014167.1"/>
</dbReference>
<dbReference type="InterPro" id="IPR024046">
    <property type="entry name" value="Flagellar_assmbl_FliW_dom_sf"/>
</dbReference>
<keyword evidence="5" id="KW-0282">Flagellum</keyword>
<evidence type="ECO:0000256" key="4">
    <source>
        <dbReference type="HAMAP-Rule" id="MF_01185"/>
    </source>
</evidence>
<dbReference type="STRING" id="1462996.AWM70_17160"/>
<keyword evidence="1 4" id="KW-0963">Cytoplasm</keyword>
<dbReference type="Proteomes" id="UP000092573">
    <property type="component" value="Chromosome"/>
</dbReference>
<dbReference type="GO" id="GO:0005737">
    <property type="term" value="C:cytoplasm"/>
    <property type="evidence" value="ECO:0007669"/>
    <property type="project" value="UniProtKB-SubCell"/>
</dbReference>
<reference evidence="5 6" key="1">
    <citation type="submission" date="2016-01" db="EMBL/GenBank/DDBJ databases">
        <title>Complete Genome Sequence of Paenibacillus yonginensis DCY84, a novel Plant Growth-Promoting Bacteria with Elicitation of Induced Systemic Resistance.</title>
        <authorList>
            <person name="Kim Y.J."/>
            <person name="Yang D.C."/>
            <person name="Sukweenadhi J."/>
        </authorList>
    </citation>
    <scope>NUCLEOTIDE SEQUENCE [LARGE SCALE GENOMIC DNA]</scope>
    <source>
        <strain evidence="5 6">DCY84</strain>
    </source>
</reference>
<comment type="subunit">
    <text evidence="4">Interacts with translational regulator CsrA and flagellin(s).</text>
</comment>
<dbReference type="InterPro" id="IPR003775">
    <property type="entry name" value="Flagellar_assembly_factor_FliW"/>
</dbReference>
<dbReference type="SUPFAM" id="SSF141457">
    <property type="entry name" value="BH3618-like"/>
    <property type="match status" value="1"/>
</dbReference>
<evidence type="ECO:0000313" key="5">
    <source>
        <dbReference type="EMBL" id="ANS76098.1"/>
    </source>
</evidence>
<dbReference type="PANTHER" id="PTHR39190">
    <property type="entry name" value="FLAGELLAR ASSEMBLY FACTOR FLIW"/>
    <property type="match status" value="1"/>
</dbReference>
<dbReference type="AlphaFoldDB" id="A0A1B1N3S5"/>
<dbReference type="Pfam" id="PF02623">
    <property type="entry name" value="FliW"/>
    <property type="match status" value="1"/>
</dbReference>